<proteinExistence type="inferred from homology"/>
<dbReference type="PANTHER" id="PTHR46986:SF1">
    <property type="entry name" value="ENDORIBONUCLEASE YBEY, CHLOROPLASTIC"/>
    <property type="match status" value="1"/>
</dbReference>
<dbReference type="Proteomes" id="UP000325134">
    <property type="component" value="Unassembled WGS sequence"/>
</dbReference>
<name>A0A1M4WQS8_9RHOB</name>
<keyword evidence="6 7" id="KW-0862">Zinc</keyword>
<keyword evidence="7" id="KW-0963">Cytoplasm</keyword>
<dbReference type="PROSITE" id="PS01306">
    <property type="entry name" value="UPF0054"/>
    <property type="match status" value="1"/>
</dbReference>
<dbReference type="InterPro" id="IPR023091">
    <property type="entry name" value="MetalPrtase_cat_dom_sf_prd"/>
</dbReference>
<dbReference type="GO" id="GO:0004222">
    <property type="term" value="F:metalloendopeptidase activity"/>
    <property type="evidence" value="ECO:0007669"/>
    <property type="project" value="InterPro"/>
</dbReference>
<evidence type="ECO:0000256" key="3">
    <source>
        <dbReference type="ARBA" id="ARBA00022723"/>
    </source>
</evidence>
<evidence type="ECO:0000256" key="7">
    <source>
        <dbReference type="HAMAP-Rule" id="MF_00009"/>
    </source>
</evidence>
<reference evidence="8 9" key="1">
    <citation type="submission" date="2016-11" db="EMBL/GenBank/DDBJ databases">
        <authorList>
            <person name="Varghese N."/>
            <person name="Submissions S."/>
        </authorList>
    </citation>
    <scope>NUCLEOTIDE SEQUENCE [LARGE SCALE GENOMIC DNA]</scope>
    <source>
        <strain evidence="8 9">DSM 29341</strain>
    </source>
</reference>
<comment type="function">
    <text evidence="7">Single strand-specific metallo-endoribonuclease involved in late-stage 70S ribosome quality control and in maturation of the 3' terminus of the 16S rRNA.</text>
</comment>
<evidence type="ECO:0000256" key="5">
    <source>
        <dbReference type="ARBA" id="ARBA00022801"/>
    </source>
</evidence>
<evidence type="ECO:0000256" key="4">
    <source>
        <dbReference type="ARBA" id="ARBA00022759"/>
    </source>
</evidence>
<dbReference type="GO" id="GO:0004521">
    <property type="term" value="F:RNA endonuclease activity"/>
    <property type="evidence" value="ECO:0007669"/>
    <property type="project" value="UniProtKB-UniRule"/>
</dbReference>
<dbReference type="OrthoDB" id="9807740at2"/>
<keyword evidence="2 7" id="KW-0540">Nuclease</keyword>
<comment type="subcellular location">
    <subcellularLocation>
        <location evidence="7">Cytoplasm</location>
    </subcellularLocation>
</comment>
<dbReference type="HAMAP" id="MF_00009">
    <property type="entry name" value="Endoribonucl_YbeY"/>
    <property type="match status" value="1"/>
</dbReference>
<dbReference type="GO" id="GO:0008270">
    <property type="term" value="F:zinc ion binding"/>
    <property type="evidence" value="ECO:0007669"/>
    <property type="project" value="UniProtKB-UniRule"/>
</dbReference>
<feature type="binding site" evidence="7">
    <location>
        <position position="136"/>
    </location>
    <ligand>
        <name>Zn(2+)</name>
        <dbReference type="ChEBI" id="CHEBI:29105"/>
        <note>catalytic</note>
    </ligand>
</feature>
<protein>
    <recommendedName>
        <fullName evidence="7">Endoribonuclease YbeY</fullName>
        <ecNumber evidence="7">3.1.-.-</ecNumber>
    </recommendedName>
</protein>
<dbReference type="EMBL" id="FQVK01000009">
    <property type="protein sequence ID" value="SHE83564.1"/>
    <property type="molecule type" value="Genomic_DNA"/>
</dbReference>
<dbReference type="EC" id="3.1.-.-" evidence="7"/>
<sequence length="164" mass="17858">MNLEISIEDTRWQRLEALSRRAVSATLAHLGLDADLCEVSILGCDDARIAGLNAEFRGKPAPTNVLSWPAEELAPESPGATPPLPEPDFTGEIALGDIAISFDTCRREAEEAGKSMDDHVTHLIVHGMLHLLGYDHVRDQDATVMERCEIEILGKMGIGNPYNA</sequence>
<keyword evidence="3 7" id="KW-0479">Metal-binding</keyword>
<keyword evidence="7" id="KW-0690">Ribosome biogenesis</keyword>
<dbReference type="GO" id="GO:0005737">
    <property type="term" value="C:cytoplasm"/>
    <property type="evidence" value="ECO:0007669"/>
    <property type="project" value="UniProtKB-SubCell"/>
</dbReference>
<dbReference type="SUPFAM" id="SSF55486">
    <property type="entry name" value="Metalloproteases ('zincins'), catalytic domain"/>
    <property type="match status" value="1"/>
</dbReference>
<dbReference type="Pfam" id="PF02130">
    <property type="entry name" value="YbeY"/>
    <property type="match status" value="1"/>
</dbReference>
<comment type="similarity">
    <text evidence="1 7">Belongs to the endoribonuclease YbeY family.</text>
</comment>
<dbReference type="InterPro" id="IPR002036">
    <property type="entry name" value="YbeY"/>
</dbReference>
<dbReference type="NCBIfam" id="TIGR00043">
    <property type="entry name" value="rRNA maturation RNase YbeY"/>
    <property type="match status" value="1"/>
</dbReference>
<feature type="binding site" evidence="7">
    <location>
        <position position="126"/>
    </location>
    <ligand>
        <name>Zn(2+)</name>
        <dbReference type="ChEBI" id="CHEBI:29105"/>
        <note>catalytic</note>
    </ligand>
</feature>
<dbReference type="RefSeq" id="WP_149775641.1">
    <property type="nucleotide sequence ID" value="NZ_FQVK01000009.1"/>
</dbReference>
<keyword evidence="4 7" id="KW-0255">Endonuclease</keyword>
<evidence type="ECO:0000313" key="8">
    <source>
        <dbReference type="EMBL" id="SHE83564.1"/>
    </source>
</evidence>
<organism evidence="8 9">
    <name type="scientific">Ruegeria intermedia</name>
    <dbReference type="NCBI Taxonomy" id="996115"/>
    <lineage>
        <taxon>Bacteria</taxon>
        <taxon>Pseudomonadati</taxon>
        <taxon>Pseudomonadota</taxon>
        <taxon>Alphaproteobacteria</taxon>
        <taxon>Rhodobacterales</taxon>
        <taxon>Roseobacteraceae</taxon>
        <taxon>Ruegeria</taxon>
    </lineage>
</organism>
<keyword evidence="5 7" id="KW-0378">Hydrolase</keyword>
<evidence type="ECO:0000256" key="6">
    <source>
        <dbReference type="ARBA" id="ARBA00022833"/>
    </source>
</evidence>
<dbReference type="InterPro" id="IPR020549">
    <property type="entry name" value="YbeY_CS"/>
</dbReference>
<dbReference type="PANTHER" id="PTHR46986">
    <property type="entry name" value="ENDORIBONUCLEASE YBEY, CHLOROPLASTIC"/>
    <property type="match status" value="1"/>
</dbReference>
<dbReference type="GO" id="GO:0006364">
    <property type="term" value="P:rRNA processing"/>
    <property type="evidence" value="ECO:0007669"/>
    <property type="project" value="UniProtKB-UniRule"/>
</dbReference>
<evidence type="ECO:0000256" key="2">
    <source>
        <dbReference type="ARBA" id="ARBA00022722"/>
    </source>
</evidence>
<gene>
    <name evidence="7" type="primary">ybeY</name>
    <name evidence="8" type="ORF">SAMN05444279_10995</name>
</gene>
<comment type="cofactor">
    <cofactor evidence="7">
        <name>Zn(2+)</name>
        <dbReference type="ChEBI" id="CHEBI:29105"/>
    </cofactor>
    <text evidence="7">Binds 1 zinc ion.</text>
</comment>
<evidence type="ECO:0000256" key="1">
    <source>
        <dbReference type="ARBA" id="ARBA00010875"/>
    </source>
</evidence>
<evidence type="ECO:0000313" key="9">
    <source>
        <dbReference type="Proteomes" id="UP000325134"/>
    </source>
</evidence>
<feature type="binding site" evidence="7">
    <location>
        <position position="130"/>
    </location>
    <ligand>
        <name>Zn(2+)</name>
        <dbReference type="ChEBI" id="CHEBI:29105"/>
        <note>catalytic</note>
    </ligand>
</feature>
<keyword evidence="7" id="KW-0698">rRNA processing</keyword>
<accession>A0A1M4WQS8</accession>
<dbReference type="Gene3D" id="3.40.390.30">
    <property type="entry name" value="Metalloproteases ('zincins'), catalytic domain"/>
    <property type="match status" value="1"/>
</dbReference>
<dbReference type="AlphaFoldDB" id="A0A1M4WQS8"/>
<keyword evidence="9" id="KW-1185">Reference proteome</keyword>